<dbReference type="Proteomes" id="UP001521222">
    <property type="component" value="Unassembled WGS sequence"/>
</dbReference>
<feature type="compositionally biased region" description="Basic and acidic residues" evidence="1">
    <location>
        <begin position="175"/>
        <end position="187"/>
    </location>
</feature>
<protein>
    <submittedName>
        <fullName evidence="2">Uncharacterized protein</fullName>
    </submittedName>
</protein>
<comment type="caution">
    <text evidence="2">The sequence shown here is derived from an EMBL/GenBank/DDBJ whole genome shotgun (WGS) entry which is preliminary data.</text>
</comment>
<feature type="compositionally biased region" description="Low complexity" evidence="1">
    <location>
        <begin position="43"/>
        <end position="60"/>
    </location>
</feature>
<evidence type="ECO:0000313" key="2">
    <source>
        <dbReference type="EMBL" id="KAL1599948.1"/>
    </source>
</evidence>
<gene>
    <name evidence="2" type="ORF">SLS59_006021</name>
</gene>
<feature type="region of interest" description="Disordered" evidence="1">
    <location>
        <begin position="160"/>
        <end position="208"/>
    </location>
</feature>
<feature type="compositionally biased region" description="Low complexity" evidence="1">
    <location>
        <begin position="21"/>
        <end position="33"/>
    </location>
</feature>
<feature type="region of interest" description="Disordered" evidence="1">
    <location>
        <begin position="1"/>
        <end position="104"/>
    </location>
</feature>
<evidence type="ECO:0000256" key="1">
    <source>
        <dbReference type="SAM" id="MobiDB-lite"/>
    </source>
</evidence>
<name>A0ABR3R686_9PLEO</name>
<evidence type="ECO:0000313" key="3">
    <source>
        <dbReference type="Proteomes" id="UP001521222"/>
    </source>
</evidence>
<proteinExistence type="predicted"/>
<dbReference type="EMBL" id="JAKIXB020000019">
    <property type="protein sequence ID" value="KAL1599948.1"/>
    <property type="molecule type" value="Genomic_DNA"/>
</dbReference>
<keyword evidence="3" id="KW-1185">Reference proteome</keyword>
<feature type="compositionally biased region" description="Acidic residues" evidence="1">
    <location>
        <begin position="89"/>
        <end position="99"/>
    </location>
</feature>
<accession>A0ABR3R686</accession>
<sequence length="208" mass="23170">MPPSPFNPQSQYLATVLNDIPSHAAAAPHTSHTPPRPRQSSAQLQPGGQQQQQQQRQQQGPFTAAQRSAQARGKSFAQATAGNRVTHDDNDDDDDDDAESYATRQRRNEAAAILDSQEMLMWYAAARYESVSQTRRYYTNIVLGVEQPERVWKDEWEVKPLLNVGSPKGKSPKGKGKEREREREREGKPKKRYSAGGPHVTFGEGSGS</sequence>
<organism evidence="2 3">
    <name type="scientific">Nothophoma quercina</name>
    <dbReference type="NCBI Taxonomy" id="749835"/>
    <lineage>
        <taxon>Eukaryota</taxon>
        <taxon>Fungi</taxon>
        <taxon>Dikarya</taxon>
        <taxon>Ascomycota</taxon>
        <taxon>Pezizomycotina</taxon>
        <taxon>Dothideomycetes</taxon>
        <taxon>Pleosporomycetidae</taxon>
        <taxon>Pleosporales</taxon>
        <taxon>Pleosporineae</taxon>
        <taxon>Didymellaceae</taxon>
        <taxon>Nothophoma</taxon>
    </lineage>
</organism>
<reference evidence="2 3" key="1">
    <citation type="submission" date="2024-02" db="EMBL/GenBank/DDBJ databases">
        <title>De novo assembly and annotation of 12 fungi associated with fruit tree decline syndrome in Ontario, Canada.</title>
        <authorList>
            <person name="Sulman M."/>
            <person name="Ellouze W."/>
            <person name="Ilyukhin E."/>
        </authorList>
    </citation>
    <scope>NUCLEOTIDE SEQUENCE [LARGE SCALE GENOMIC DNA]</scope>
    <source>
        <strain evidence="2 3">M97-236</strain>
    </source>
</reference>